<gene>
    <name evidence="3" type="ORF">CGZ94_05330</name>
</gene>
<dbReference type="EMBL" id="NMVO01000005">
    <property type="protein sequence ID" value="OYO16139.1"/>
    <property type="molecule type" value="Genomic_DNA"/>
</dbReference>
<evidence type="ECO:0000259" key="2">
    <source>
        <dbReference type="SMART" id="SM00867"/>
    </source>
</evidence>
<accession>A0A255GJZ2</accession>
<dbReference type="Proteomes" id="UP000215896">
    <property type="component" value="Unassembled WGS sequence"/>
</dbReference>
<dbReference type="InterPro" id="IPR036761">
    <property type="entry name" value="TTHA0802/YceI-like_sf"/>
</dbReference>
<accession>A0A4R6M1Z3</accession>
<evidence type="ECO:0000313" key="3">
    <source>
        <dbReference type="EMBL" id="OYO16139.1"/>
    </source>
</evidence>
<evidence type="ECO:0000313" key="4">
    <source>
        <dbReference type="Proteomes" id="UP000215896"/>
    </source>
</evidence>
<comment type="caution">
    <text evidence="3">The sequence shown here is derived from an EMBL/GenBank/DDBJ whole genome shotgun (WGS) entry which is preliminary data.</text>
</comment>
<dbReference type="PANTHER" id="PTHR34406:SF1">
    <property type="entry name" value="PROTEIN YCEI"/>
    <property type="match status" value="1"/>
</dbReference>
<dbReference type="SUPFAM" id="SSF101874">
    <property type="entry name" value="YceI-like"/>
    <property type="match status" value="1"/>
</dbReference>
<dbReference type="OrthoDB" id="9811006at2"/>
<feature type="domain" description="Lipid/polyisoprenoid-binding YceI-like" evidence="2">
    <location>
        <begin position="10"/>
        <end position="179"/>
    </location>
</feature>
<dbReference type="PANTHER" id="PTHR34406">
    <property type="entry name" value="PROTEIN YCEI"/>
    <property type="match status" value="1"/>
</dbReference>
<dbReference type="Pfam" id="PF04264">
    <property type="entry name" value="YceI"/>
    <property type="match status" value="1"/>
</dbReference>
<dbReference type="Gene3D" id="2.40.128.110">
    <property type="entry name" value="Lipid/polyisoprenoid-binding, YceI-like"/>
    <property type="match status" value="1"/>
</dbReference>
<proteinExistence type="inferred from homology"/>
<dbReference type="RefSeq" id="WP_094357860.1">
    <property type="nucleotide sequence ID" value="NZ_NMVK01000014.1"/>
</dbReference>
<comment type="similarity">
    <text evidence="1">Belongs to the UPF0312 family.</text>
</comment>
<keyword evidence="4" id="KW-1185">Reference proteome</keyword>
<dbReference type="InterPro" id="IPR007372">
    <property type="entry name" value="Lipid/polyisoprenoid-bd_YceI"/>
</dbReference>
<reference evidence="3 4" key="1">
    <citation type="submission" date="2017-07" db="EMBL/GenBank/DDBJ databases">
        <title>Draft whole genome sequences of clinical Proprionibacteriaceae strains.</title>
        <authorList>
            <person name="Bernier A.-M."/>
            <person name="Bernard K."/>
            <person name="Domingo M.-C."/>
        </authorList>
    </citation>
    <scope>NUCLEOTIDE SEQUENCE [LARGE SCALE GENOMIC DNA]</scope>
    <source>
        <strain evidence="3 4">NML 030167</strain>
    </source>
</reference>
<sequence length="182" mass="19524">MSNLSELTGTYAIDAAHSSLSFVARHAMVAKVRGSFEKFEGTANLDGQNPDNSSVRVTIDPASVDTRSSDRDAHLASPDFFDVAQHPSWHFESTGVKVTGDDTFDVAGNLTIKGVTQPVTIPFEYTGSATDPFGNQRAGFEGEITVNRKDFGLTWNAALETGGVLVSEKVKLELEISAIKQA</sequence>
<organism evidence="3 4">
    <name type="scientific">Enemella evansiae</name>
    <dbReference type="NCBI Taxonomy" id="2016499"/>
    <lineage>
        <taxon>Bacteria</taxon>
        <taxon>Bacillati</taxon>
        <taxon>Actinomycetota</taxon>
        <taxon>Actinomycetes</taxon>
        <taxon>Propionibacteriales</taxon>
        <taxon>Propionibacteriaceae</taxon>
        <taxon>Enemella</taxon>
    </lineage>
</organism>
<name>A0A255GJZ2_9ACTN</name>
<evidence type="ECO:0000256" key="1">
    <source>
        <dbReference type="ARBA" id="ARBA00008812"/>
    </source>
</evidence>
<protein>
    <submittedName>
        <fullName evidence="3">Polyisoprenoid-binding protein</fullName>
    </submittedName>
</protein>
<dbReference type="AlphaFoldDB" id="A0A255GJZ2"/>
<dbReference type="SMART" id="SM00867">
    <property type="entry name" value="YceI"/>
    <property type="match status" value="1"/>
</dbReference>